<dbReference type="Proteomes" id="UP000559987">
    <property type="component" value="Unassembled WGS sequence"/>
</dbReference>
<dbReference type="PANTHER" id="PTHR37486">
    <property type="entry name" value="STRINGENT STARVATION PROTEIN B"/>
    <property type="match status" value="1"/>
</dbReference>
<dbReference type="GO" id="GO:0045732">
    <property type="term" value="P:positive regulation of protein catabolic process"/>
    <property type="evidence" value="ECO:0007669"/>
    <property type="project" value="TreeGrafter"/>
</dbReference>
<dbReference type="SUPFAM" id="SSF101738">
    <property type="entry name" value="SspB-like"/>
    <property type="match status" value="1"/>
</dbReference>
<evidence type="ECO:0000313" key="3">
    <source>
        <dbReference type="Proteomes" id="UP000559987"/>
    </source>
</evidence>
<comment type="caution">
    <text evidence="2">The sequence shown here is derived from an EMBL/GenBank/DDBJ whole genome shotgun (WGS) entry which is preliminary data.</text>
</comment>
<dbReference type="Gene3D" id="2.30.30.220">
    <property type="entry name" value="SspB-like"/>
    <property type="match status" value="1"/>
</dbReference>
<dbReference type="NCBIfam" id="NF008769">
    <property type="entry name" value="PRK11798.2-5"/>
    <property type="match status" value="1"/>
</dbReference>
<name>A0A839UUU8_9GAMM</name>
<dbReference type="EMBL" id="JACHXZ010000003">
    <property type="protein sequence ID" value="MBB3169135.1"/>
    <property type="molecule type" value="Genomic_DNA"/>
</dbReference>
<dbReference type="InterPro" id="IPR007481">
    <property type="entry name" value="SspB"/>
</dbReference>
<dbReference type="AlphaFoldDB" id="A0A839UUU8"/>
<feature type="region of interest" description="Disordered" evidence="1">
    <location>
        <begin position="100"/>
        <end position="138"/>
    </location>
</feature>
<reference evidence="2 3" key="1">
    <citation type="submission" date="2020-08" db="EMBL/GenBank/DDBJ databases">
        <title>Genomic Encyclopedia of Type Strains, Phase III (KMG-III): the genomes of soil and plant-associated and newly described type strains.</title>
        <authorList>
            <person name="Whitman W."/>
        </authorList>
    </citation>
    <scope>NUCLEOTIDE SEQUENCE [LARGE SCALE GENOMIC DNA]</scope>
    <source>
        <strain evidence="2 3">CECT 8571</strain>
    </source>
</reference>
<gene>
    <name evidence="2" type="ORF">FHS30_002343</name>
</gene>
<evidence type="ECO:0000313" key="2">
    <source>
        <dbReference type="EMBL" id="MBB3169135.1"/>
    </source>
</evidence>
<sequence>MAMTSSRPYMIRALYEWIVDNNCTPYILVDAQAQGVEVPQQHVNKDGQIVLNISPGAVMSLSLDNQAISFNARFGGIPTDIYVPSRAVLGIYARENGQGMVFEPELEPEPTPPEPSPKKPKPVAKPEPAGRPSLRVVK</sequence>
<proteinExistence type="predicted"/>
<dbReference type="RefSeq" id="WP_183910624.1">
    <property type="nucleotide sequence ID" value="NZ_JACHXZ010000003.1"/>
</dbReference>
<protein>
    <submittedName>
        <fullName evidence="2">Stringent starvation protein B</fullName>
    </submittedName>
</protein>
<dbReference type="GO" id="GO:0005829">
    <property type="term" value="C:cytosol"/>
    <property type="evidence" value="ECO:0007669"/>
    <property type="project" value="TreeGrafter"/>
</dbReference>
<dbReference type="NCBIfam" id="NF008764">
    <property type="entry name" value="PRK11798.1-4"/>
    <property type="match status" value="1"/>
</dbReference>
<organism evidence="2 3">
    <name type="scientific">Simiduia aestuariiviva</name>
    <dbReference type="NCBI Taxonomy" id="1510459"/>
    <lineage>
        <taxon>Bacteria</taxon>
        <taxon>Pseudomonadati</taxon>
        <taxon>Pseudomonadota</taxon>
        <taxon>Gammaproteobacteria</taxon>
        <taxon>Cellvibrionales</taxon>
        <taxon>Cellvibrionaceae</taxon>
        <taxon>Simiduia</taxon>
    </lineage>
</organism>
<dbReference type="Pfam" id="PF04386">
    <property type="entry name" value="SspB"/>
    <property type="match status" value="1"/>
</dbReference>
<dbReference type="PIRSF" id="PIRSF005276">
    <property type="entry name" value="SspB"/>
    <property type="match status" value="1"/>
</dbReference>
<keyword evidence="3" id="KW-1185">Reference proteome</keyword>
<dbReference type="GO" id="GO:0005840">
    <property type="term" value="C:ribosome"/>
    <property type="evidence" value="ECO:0007669"/>
    <property type="project" value="TreeGrafter"/>
</dbReference>
<accession>A0A839UUU8</accession>
<evidence type="ECO:0000256" key="1">
    <source>
        <dbReference type="SAM" id="MobiDB-lite"/>
    </source>
</evidence>
<dbReference type="InterPro" id="IPR036760">
    <property type="entry name" value="SspB-like_sf"/>
</dbReference>
<dbReference type="PANTHER" id="PTHR37486:SF1">
    <property type="entry name" value="STRINGENT STARVATION PROTEIN B"/>
    <property type="match status" value="1"/>
</dbReference>